<evidence type="ECO:0000259" key="7">
    <source>
        <dbReference type="Pfam" id="PF00122"/>
    </source>
</evidence>
<dbReference type="EC" id="3.6.3.3" evidence="8"/>
<dbReference type="InterPro" id="IPR036412">
    <property type="entry name" value="HAD-like_sf"/>
</dbReference>
<dbReference type="InterPro" id="IPR027256">
    <property type="entry name" value="P-typ_ATPase_IB"/>
</dbReference>
<evidence type="ECO:0000256" key="3">
    <source>
        <dbReference type="ARBA" id="ARBA00022692"/>
    </source>
</evidence>
<feature type="transmembrane region" description="Helical" evidence="6">
    <location>
        <begin position="68"/>
        <end position="93"/>
    </location>
</feature>
<name>A0A3Q9GJ55_9ACTO</name>
<dbReference type="InterPro" id="IPR008250">
    <property type="entry name" value="ATPase_P-typ_transduc_dom_A_sf"/>
</dbReference>
<dbReference type="GO" id="GO:0015086">
    <property type="term" value="F:cadmium ion transmembrane transporter activity"/>
    <property type="evidence" value="ECO:0007669"/>
    <property type="project" value="TreeGrafter"/>
</dbReference>
<keyword evidence="6" id="KW-1003">Cell membrane</keyword>
<dbReference type="GO" id="GO:0046872">
    <property type="term" value="F:metal ion binding"/>
    <property type="evidence" value="ECO:0007669"/>
    <property type="project" value="UniProtKB-KW"/>
</dbReference>
<dbReference type="InterPro" id="IPR023214">
    <property type="entry name" value="HAD_sf"/>
</dbReference>
<keyword evidence="4 6" id="KW-1133">Transmembrane helix</keyword>
<keyword evidence="8" id="KW-0378">Hydrolase</keyword>
<dbReference type="PROSITE" id="PS00154">
    <property type="entry name" value="ATPASE_E1_E2"/>
    <property type="match status" value="1"/>
</dbReference>
<keyword evidence="6" id="KW-0067">ATP-binding</keyword>
<dbReference type="GO" id="GO:0016887">
    <property type="term" value="F:ATP hydrolysis activity"/>
    <property type="evidence" value="ECO:0007669"/>
    <property type="project" value="InterPro"/>
</dbReference>
<dbReference type="InterPro" id="IPR051014">
    <property type="entry name" value="Cation_Transport_ATPase_IB"/>
</dbReference>
<keyword evidence="3 6" id="KW-0812">Transmembrane</keyword>
<sequence length="642" mass="67123">MDTFTKFSARYPLVVLIAIMAVMGLVASALGHEHVTKWLVSGVALGIATLQLKDMVQTLRRGSFGIDILAVTAIVSTVVVGEYWAALVVCLMLTGGEALEDFAEGRASAELTSLLEGAPTIAYRKNGEGVEEIAIDEVGVGDHLVVRPHEVIPVDVVLLSQSALIDESQLTGEAMPVNHARGEALLSGSLNGAATIEVRASASAADSQYQRIVSLVTEARQSRAPFVRLADRVALPFTIAAFAIAGIAWFVSGDMMRFAQVLVVATPCPLIIAAPVAFMAGMSRAARGGMIVKSAGTIEQIAKIRSVAFDKTGTLTRGLPQITNIVAEADADELLQIAASAEKYSSHPLARAIVEAAGGAEEPDDSHDIPAQGVLAHVRGKSVKVGKYSFVTGVEQEAPVEVRPGYSVIFVSIDDKLAGHIELSDPVREETPAALAALKGIGIEESVMLTGDSLETAQRVASDIAIDTVHANLLPEDKVSAVGAMAPKPVLMVGDGVNDAPVLAAADVGVAMGARGSAAAVESADVVIMLDDLARLPRLLLIGKRTMRIAWQAIAIGVSLSIVLMGVGASGVMPAFLGAWMQELVDLACIVWALLAARPSRAEKELSATIKVKAPQHLSTFASAQCHTTPMGKSAVYTLNLH</sequence>
<dbReference type="InterPro" id="IPR023299">
    <property type="entry name" value="ATPase_P-typ_cyto_dom_N"/>
</dbReference>
<dbReference type="PRINTS" id="PR00119">
    <property type="entry name" value="CATATPASE"/>
</dbReference>
<keyword evidence="6" id="KW-0547">Nucleotide-binding</keyword>
<dbReference type="AlphaFoldDB" id="A0A3Q9GJ55"/>
<dbReference type="GO" id="GO:0005886">
    <property type="term" value="C:plasma membrane"/>
    <property type="evidence" value="ECO:0007669"/>
    <property type="project" value="UniProtKB-SubCell"/>
</dbReference>
<evidence type="ECO:0000256" key="6">
    <source>
        <dbReference type="RuleBase" id="RU362081"/>
    </source>
</evidence>
<keyword evidence="5 6" id="KW-0472">Membrane</keyword>
<dbReference type="EMBL" id="CP033905">
    <property type="protein sequence ID" value="AZR06044.1"/>
    <property type="molecule type" value="Genomic_DNA"/>
</dbReference>
<dbReference type="Pfam" id="PF00702">
    <property type="entry name" value="Hydrolase"/>
    <property type="match status" value="1"/>
</dbReference>
<dbReference type="NCBIfam" id="TIGR01512">
    <property type="entry name" value="ATPase-IB2_Cd"/>
    <property type="match status" value="1"/>
</dbReference>
<evidence type="ECO:0000256" key="2">
    <source>
        <dbReference type="ARBA" id="ARBA00006024"/>
    </source>
</evidence>
<evidence type="ECO:0000313" key="9">
    <source>
        <dbReference type="Proteomes" id="UP000275951"/>
    </source>
</evidence>
<dbReference type="Gene3D" id="3.40.50.1000">
    <property type="entry name" value="HAD superfamily/HAD-like"/>
    <property type="match status" value="1"/>
</dbReference>
<evidence type="ECO:0000256" key="4">
    <source>
        <dbReference type="ARBA" id="ARBA00022989"/>
    </source>
</evidence>
<dbReference type="GO" id="GO:0019829">
    <property type="term" value="F:ATPase-coupled monoatomic cation transmembrane transporter activity"/>
    <property type="evidence" value="ECO:0007669"/>
    <property type="project" value="InterPro"/>
</dbReference>
<evidence type="ECO:0000256" key="5">
    <source>
        <dbReference type="ARBA" id="ARBA00023136"/>
    </source>
</evidence>
<feature type="transmembrane region" description="Helical" evidence="6">
    <location>
        <begin position="549"/>
        <end position="569"/>
    </location>
</feature>
<dbReference type="Gene3D" id="3.40.1110.10">
    <property type="entry name" value="Calcium-transporting ATPase, cytoplasmic domain N"/>
    <property type="match status" value="1"/>
</dbReference>
<organism evidence="8 9">
    <name type="scientific">Trueperella pyogenes</name>
    <dbReference type="NCBI Taxonomy" id="1661"/>
    <lineage>
        <taxon>Bacteria</taxon>
        <taxon>Bacillati</taxon>
        <taxon>Actinomycetota</taxon>
        <taxon>Actinomycetes</taxon>
        <taxon>Actinomycetales</taxon>
        <taxon>Actinomycetaceae</taxon>
        <taxon>Trueperella</taxon>
    </lineage>
</organism>
<proteinExistence type="inferred from homology"/>
<dbReference type="PANTHER" id="PTHR48085">
    <property type="entry name" value="CADMIUM/ZINC-TRANSPORTING ATPASE HMA2-RELATED"/>
    <property type="match status" value="1"/>
</dbReference>
<evidence type="ECO:0000256" key="1">
    <source>
        <dbReference type="ARBA" id="ARBA00004651"/>
    </source>
</evidence>
<dbReference type="SUPFAM" id="SSF81665">
    <property type="entry name" value="Calcium ATPase, transmembrane domain M"/>
    <property type="match status" value="1"/>
</dbReference>
<feature type="transmembrane region" description="Helical" evidence="6">
    <location>
        <begin position="258"/>
        <end position="280"/>
    </location>
</feature>
<dbReference type="PANTHER" id="PTHR48085:SF5">
    <property type="entry name" value="CADMIUM_ZINC-TRANSPORTING ATPASE HMA4-RELATED"/>
    <property type="match status" value="1"/>
</dbReference>
<dbReference type="Pfam" id="PF00122">
    <property type="entry name" value="E1-E2_ATPase"/>
    <property type="match status" value="1"/>
</dbReference>
<dbReference type="GO" id="GO:0005524">
    <property type="term" value="F:ATP binding"/>
    <property type="evidence" value="ECO:0007669"/>
    <property type="project" value="UniProtKB-UniRule"/>
</dbReference>
<gene>
    <name evidence="8" type="primary">cadA</name>
    <name evidence="8" type="ORF">EBQ10_01185</name>
</gene>
<feature type="domain" description="P-type ATPase A" evidence="7">
    <location>
        <begin position="119"/>
        <end position="216"/>
    </location>
</feature>
<dbReference type="InterPro" id="IPR059000">
    <property type="entry name" value="ATPase_P-type_domA"/>
</dbReference>
<dbReference type="Gene3D" id="2.70.150.10">
    <property type="entry name" value="Calcium-transporting ATPase, cytoplasmic transduction domain A"/>
    <property type="match status" value="1"/>
</dbReference>
<dbReference type="SUPFAM" id="SSF81653">
    <property type="entry name" value="Calcium ATPase, transduction domain A"/>
    <property type="match status" value="1"/>
</dbReference>
<evidence type="ECO:0000313" key="8">
    <source>
        <dbReference type="EMBL" id="AZR06044.1"/>
    </source>
</evidence>
<keyword evidence="6" id="KW-0479">Metal-binding</keyword>
<accession>A0A3Q9GJ55</accession>
<comment type="similarity">
    <text evidence="2 6">Belongs to the cation transport ATPase (P-type) (TC 3.A.3) family. Type IB subfamily.</text>
</comment>
<dbReference type="InterPro" id="IPR018303">
    <property type="entry name" value="ATPase_P-typ_P_site"/>
</dbReference>
<dbReference type="NCBIfam" id="TIGR01494">
    <property type="entry name" value="ATPase_P-type"/>
    <property type="match status" value="1"/>
</dbReference>
<dbReference type="InterPro" id="IPR001757">
    <property type="entry name" value="P_typ_ATPase"/>
</dbReference>
<dbReference type="InterPro" id="IPR023298">
    <property type="entry name" value="ATPase_P-typ_TM_dom_sf"/>
</dbReference>
<dbReference type="Proteomes" id="UP000275951">
    <property type="component" value="Chromosome"/>
</dbReference>
<dbReference type="NCBIfam" id="TIGR01525">
    <property type="entry name" value="ATPase-IB_hvy"/>
    <property type="match status" value="1"/>
</dbReference>
<dbReference type="SUPFAM" id="SSF56784">
    <property type="entry name" value="HAD-like"/>
    <property type="match status" value="1"/>
</dbReference>
<feature type="transmembrane region" description="Helical" evidence="6">
    <location>
        <begin position="233"/>
        <end position="252"/>
    </location>
</feature>
<protein>
    <submittedName>
        <fullName evidence="8">Cadmium-translocating P-type ATPase</fullName>
        <ecNumber evidence="8">3.6.3.3</ecNumber>
    </submittedName>
</protein>
<feature type="transmembrane region" description="Helical" evidence="6">
    <location>
        <begin position="12"/>
        <end position="31"/>
    </location>
</feature>
<dbReference type="RefSeq" id="WP_108725840.1">
    <property type="nucleotide sequence ID" value="NZ_CP029001.1"/>
</dbReference>
<reference evidence="8 9" key="1">
    <citation type="submission" date="2018-11" db="EMBL/GenBank/DDBJ databases">
        <title>Multidrug-resistant genes are associated with an 42-kb island TGI1 carrying a complex class 1 integron in a Trueperella pyogenes.</title>
        <authorList>
            <person name="Dong W."/>
        </authorList>
    </citation>
    <scope>NUCLEOTIDE SEQUENCE [LARGE SCALE GENOMIC DNA]</scope>
    <source>
        <strain evidence="8 9">TP4</strain>
    </source>
</reference>
<comment type="subcellular location">
    <subcellularLocation>
        <location evidence="1">Cell membrane</location>
        <topology evidence="1">Multi-pass membrane protein</topology>
    </subcellularLocation>
</comment>